<dbReference type="RefSeq" id="WP_146861768.1">
    <property type="nucleotide sequence ID" value="NZ_BKAU01000002.1"/>
</dbReference>
<dbReference type="NCBIfam" id="TIGR01451">
    <property type="entry name" value="B_ant_repeat"/>
    <property type="match status" value="1"/>
</dbReference>
<dbReference type="Proteomes" id="UP000321436">
    <property type="component" value="Unassembled WGS sequence"/>
</dbReference>
<keyword evidence="1" id="KW-0732">Signal</keyword>
<dbReference type="AlphaFoldDB" id="A0A512RKE1"/>
<feature type="signal peptide" evidence="1">
    <location>
        <begin position="1"/>
        <end position="18"/>
    </location>
</feature>
<feature type="chain" id="PRO_5021892619" description="DUF11 domain-containing protein" evidence="1">
    <location>
        <begin position="19"/>
        <end position="1069"/>
    </location>
</feature>
<protein>
    <recommendedName>
        <fullName evidence="4">DUF11 domain-containing protein</fullName>
    </recommendedName>
</protein>
<dbReference type="OrthoDB" id="3751233at2"/>
<name>A0A512RKE1_9BACT</name>
<reference evidence="2 3" key="1">
    <citation type="submission" date="2019-07" db="EMBL/GenBank/DDBJ databases">
        <title>Whole genome shotgun sequence of Chitinophaga cymbidii NBRC 109752.</title>
        <authorList>
            <person name="Hosoyama A."/>
            <person name="Uohara A."/>
            <person name="Ohji S."/>
            <person name="Ichikawa N."/>
        </authorList>
    </citation>
    <scope>NUCLEOTIDE SEQUENCE [LARGE SCALE GENOMIC DNA]</scope>
    <source>
        <strain evidence="2 3">NBRC 109752</strain>
    </source>
</reference>
<dbReference type="InterPro" id="IPR047589">
    <property type="entry name" value="DUF11_rpt"/>
</dbReference>
<dbReference type="EMBL" id="BKAU01000002">
    <property type="protein sequence ID" value="GEP96183.1"/>
    <property type="molecule type" value="Genomic_DNA"/>
</dbReference>
<organism evidence="2 3">
    <name type="scientific">Chitinophaga cymbidii</name>
    <dbReference type="NCBI Taxonomy" id="1096750"/>
    <lineage>
        <taxon>Bacteria</taxon>
        <taxon>Pseudomonadati</taxon>
        <taxon>Bacteroidota</taxon>
        <taxon>Chitinophagia</taxon>
        <taxon>Chitinophagales</taxon>
        <taxon>Chitinophagaceae</taxon>
        <taxon>Chitinophaga</taxon>
    </lineage>
</organism>
<evidence type="ECO:0008006" key="4">
    <source>
        <dbReference type="Google" id="ProtNLM"/>
    </source>
</evidence>
<comment type="caution">
    <text evidence="2">The sequence shown here is derived from an EMBL/GenBank/DDBJ whole genome shotgun (WGS) entry which is preliminary data.</text>
</comment>
<accession>A0A512RKE1</accession>
<keyword evidence="3" id="KW-1185">Reference proteome</keyword>
<evidence type="ECO:0000313" key="3">
    <source>
        <dbReference type="Proteomes" id="UP000321436"/>
    </source>
</evidence>
<evidence type="ECO:0000313" key="2">
    <source>
        <dbReference type="EMBL" id="GEP96183.1"/>
    </source>
</evidence>
<proteinExistence type="predicted"/>
<gene>
    <name evidence="2" type="ORF">CCY01nite_24430</name>
</gene>
<evidence type="ECO:0000256" key="1">
    <source>
        <dbReference type="SAM" id="SignalP"/>
    </source>
</evidence>
<sequence>MKKLITILLMLCAFTASAQQVGLSLAPQGSQPYTAGNSFQVFANYNYSNITGNVEVSVIYNSAVLSFCGSPSFPYSHVTTTLTPTTKKITYTFPATAGNNQTGVIMICFNYICPQTCFGQNISATFNGTISAPAHSLTSNAAAQTVNAVVNNNWTGQHTFYSYNQLTNEVTFKVTVYGSSCFSTNNPFFVVNPSAGTLVSATDATVSGNTFTPLNATTFSPGSSYTYYYTIRVPCDVVNTLLTSNITLKGDNCNNSNVTIRQYPAASHLLPAQTGASPSATIAVQAFNGYFRLRVANNGNTPLNTLISNTLPPVKTNFVQFNSTTQSTGLNVNLQYFDCGNIPSAIYPLTAGNSNSTPPVYATKADITVNNLQPAQEAIFFIYYDLTNSCAGMPTQSSYTINTTLTYQCTAEGLANVCQVCDPGTEDTSGSATYTLSPNIACIPQSSPSGCFEPGDTVNICLKFRNTGTLGLNNGVLNYTLTNALSFVPGSEVFTGFSSNPVYQPGTSVKWDLPPIPTGQTVYGVCFKAVVTQTAPYGGQVLNFSVTGTGYNGSGSCPFVVNICALPMAEVEKLVKGNLDATFSTNGNGHPGSVVTYQVTVKNTGNTPIDSIVLIDRMPFVNDRTIMACAPRNSQFAVFPTGPITIPGATVTYSSTPNVASNWITAATSCAAPGTFSPTFAPNNLKIELPVTIAPGNTEVFTFTAQVPANAAPGQMACNSIGMICRFVANNNIASALNPVESNVVCLTVQERVEPPPPCEPCKDLVTAASGTQGQISKQDDHYLLSAGVDFSISKPVQEVRISLANLDYSWENKGCADCQVPAIGRGCLFPQSATQTIGGLVWDNYSNAPLPPNANIDECMEELIWKLGSAAPAGTYNVPLQISLPAPTVPECCALQIKSICLRITFKDKDCNTCDTVICIRPATEPDCCRGGRWTANSIAWGLVSHNPDVALAKKEKTTITGPVAAASKINAKCDTTYRLSSSVAYSFFAKYICGGSACPQNMELSIVGPNTNITQQLINTPYTHTFSQPGTYTVSYTAYCGGKVCEVCRYKVVVKGGVTGTPLPAEK</sequence>